<dbReference type="InterPro" id="IPR019734">
    <property type="entry name" value="TPR_rpt"/>
</dbReference>
<evidence type="ECO:0000256" key="5">
    <source>
        <dbReference type="ARBA" id="ARBA00023136"/>
    </source>
</evidence>
<dbReference type="GO" id="GO:0044877">
    <property type="term" value="F:protein-containing complex binding"/>
    <property type="evidence" value="ECO:0007669"/>
    <property type="project" value="InterPro"/>
</dbReference>
<feature type="domain" description="Ancillary SecYEG translocon subunit/Cell division coordinator CpoB TPR" evidence="11">
    <location>
        <begin position="17"/>
        <end position="210"/>
    </location>
</feature>
<dbReference type="InterPro" id="IPR011990">
    <property type="entry name" value="TPR-like_helical_dom_sf"/>
</dbReference>
<feature type="repeat" description="TPR" evidence="9">
    <location>
        <begin position="162"/>
        <end position="195"/>
    </location>
</feature>
<gene>
    <name evidence="12" type="ORF">GAK30_00948</name>
</gene>
<dbReference type="PROSITE" id="PS50005">
    <property type="entry name" value="TPR"/>
    <property type="match status" value="1"/>
</dbReference>
<dbReference type="PANTHER" id="PTHR38035:SF1">
    <property type="entry name" value="ANCILLARY SECYEG TRANSLOCON SUBUNIT"/>
    <property type="match status" value="1"/>
</dbReference>
<evidence type="ECO:0000256" key="10">
    <source>
        <dbReference type="SAM" id="Phobius"/>
    </source>
</evidence>
<comment type="similarity">
    <text evidence="7">Belongs to the YfgM family.</text>
</comment>
<comment type="subcellular location">
    <subcellularLocation>
        <location evidence="1">Cell membrane</location>
        <topology evidence="1">Single-pass type II membrane protein</topology>
    </subcellularLocation>
</comment>
<protein>
    <recommendedName>
        <fullName evidence="8">Ancillary SecYEG translocon subunit</fullName>
    </recommendedName>
</protein>
<sequence>MATHLNLEEQEQIDQFKHFWKTYGNWILTVAVLALAAYASWTGYRYWQNSQATRAAVINEQVQRVIQAKDWAAVQRAVGDAQKDFPRTDYAQQASLAAAKAFHDDGKADEARQALQWVVASGSNAGYQAVARLRLASLAVEAKDYDGALKQLAGDLPAEFAPLAADKRGDIYMAQGQRDEARKAYEQAYKALPADNGYRNLIEVKLNALGVDVSGLAVQAS</sequence>
<keyword evidence="4 10" id="KW-1133">Transmembrane helix</keyword>
<dbReference type="PIRSF" id="PIRSF006170">
    <property type="entry name" value="YfgM"/>
    <property type="match status" value="1"/>
</dbReference>
<dbReference type="InterPro" id="IPR018704">
    <property type="entry name" value="SecYEG/CpoB_TPR"/>
</dbReference>
<evidence type="ECO:0000256" key="6">
    <source>
        <dbReference type="ARBA" id="ARBA00023186"/>
    </source>
</evidence>
<keyword evidence="9" id="KW-0802">TPR repeat</keyword>
<comment type="caution">
    <text evidence="12">The sequence shown here is derived from an EMBL/GenBank/DDBJ whole genome shotgun (WGS) entry which is preliminary data.</text>
</comment>
<feature type="transmembrane region" description="Helical" evidence="10">
    <location>
        <begin position="26"/>
        <end position="44"/>
    </location>
</feature>
<evidence type="ECO:0000259" key="11">
    <source>
        <dbReference type="Pfam" id="PF09976"/>
    </source>
</evidence>
<evidence type="ECO:0000313" key="13">
    <source>
        <dbReference type="Proteomes" id="UP000461670"/>
    </source>
</evidence>
<evidence type="ECO:0000256" key="8">
    <source>
        <dbReference type="ARBA" id="ARBA00024235"/>
    </source>
</evidence>
<evidence type="ECO:0000256" key="2">
    <source>
        <dbReference type="ARBA" id="ARBA00022475"/>
    </source>
</evidence>
<keyword evidence="6" id="KW-0143">Chaperone</keyword>
<dbReference type="PANTHER" id="PTHR38035">
    <property type="entry name" value="UPF0070 PROTEIN YFGM"/>
    <property type="match status" value="1"/>
</dbReference>
<evidence type="ECO:0000256" key="7">
    <source>
        <dbReference type="ARBA" id="ARBA00024197"/>
    </source>
</evidence>
<evidence type="ECO:0000256" key="3">
    <source>
        <dbReference type="ARBA" id="ARBA00022692"/>
    </source>
</evidence>
<evidence type="ECO:0000256" key="9">
    <source>
        <dbReference type="PROSITE-ProRule" id="PRU00339"/>
    </source>
</evidence>
<keyword evidence="2" id="KW-1003">Cell membrane</keyword>
<keyword evidence="5 10" id="KW-0472">Membrane</keyword>
<dbReference type="Proteomes" id="UP000461670">
    <property type="component" value="Unassembled WGS sequence"/>
</dbReference>
<name>A0A7V8FQV5_9BURK</name>
<proteinExistence type="inferred from homology"/>
<dbReference type="Pfam" id="PF09976">
    <property type="entry name" value="TPR_21"/>
    <property type="match status" value="1"/>
</dbReference>
<dbReference type="EMBL" id="WNDQ01000009">
    <property type="protein sequence ID" value="KAF1022791.1"/>
    <property type="molecule type" value="Genomic_DNA"/>
</dbReference>
<reference evidence="13" key="1">
    <citation type="journal article" date="2020" name="MBio">
        <title>Horizontal gene transfer to a defensive symbiont with a reduced genome amongst a multipartite beetle microbiome.</title>
        <authorList>
            <person name="Waterworth S.C."/>
            <person name="Florez L.V."/>
            <person name="Rees E.R."/>
            <person name="Hertweck C."/>
            <person name="Kaltenpoth M."/>
            <person name="Kwan J.C."/>
        </authorList>
    </citation>
    <scope>NUCLEOTIDE SEQUENCE [LARGE SCALE GENOMIC DNA]</scope>
</reference>
<dbReference type="AlphaFoldDB" id="A0A7V8FQV5"/>
<evidence type="ECO:0000313" key="12">
    <source>
        <dbReference type="EMBL" id="KAF1022791.1"/>
    </source>
</evidence>
<evidence type="ECO:0000256" key="1">
    <source>
        <dbReference type="ARBA" id="ARBA00004401"/>
    </source>
</evidence>
<dbReference type="SUPFAM" id="SSF48452">
    <property type="entry name" value="TPR-like"/>
    <property type="match status" value="1"/>
</dbReference>
<dbReference type="InterPro" id="IPR026039">
    <property type="entry name" value="YfgM"/>
</dbReference>
<dbReference type="GO" id="GO:0005886">
    <property type="term" value="C:plasma membrane"/>
    <property type="evidence" value="ECO:0007669"/>
    <property type="project" value="UniProtKB-SubCell"/>
</dbReference>
<dbReference type="Gene3D" id="1.25.40.10">
    <property type="entry name" value="Tetratricopeptide repeat domain"/>
    <property type="match status" value="1"/>
</dbReference>
<evidence type="ECO:0000256" key="4">
    <source>
        <dbReference type="ARBA" id="ARBA00022989"/>
    </source>
</evidence>
<organism evidence="12 13">
    <name type="scientific">Paracidovorax wautersii</name>
    <dbReference type="NCBI Taxonomy" id="1177982"/>
    <lineage>
        <taxon>Bacteria</taxon>
        <taxon>Pseudomonadati</taxon>
        <taxon>Pseudomonadota</taxon>
        <taxon>Betaproteobacteria</taxon>
        <taxon>Burkholderiales</taxon>
        <taxon>Comamonadaceae</taxon>
        <taxon>Paracidovorax</taxon>
    </lineage>
</organism>
<accession>A0A7V8FQV5</accession>
<keyword evidence="3 10" id="KW-0812">Transmembrane</keyword>